<feature type="compositionally biased region" description="Low complexity" evidence="1">
    <location>
        <begin position="22"/>
        <end position="33"/>
    </location>
</feature>
<protein>
    <submittedName>
        <fullName evidence="2">DUF721 domain-containing protein</fullName>
    </submittedName>
</protein>
<dbReference type="Pfam" id="PF05258">
    <property type="entry name" value="DciA"/>
    <property type="match status" value="1"/>
</dbReference>
<reference evidence="2 3" key="1">
    <citation type="journal article" date="2021" name="Microbiol. Resour. Announc.">
        <title>Draft Genome Sequence of Coralloluteibacterium stylophorae LMG 29479T.</title>
        <authorList>
            <person name="Karlyshev A.V."/>
            <person name="Kudryashova E.B."/>
            <person name="Ariskina E.V."/>
            <person name="Conroy A.P."/>
            <person name="Abidueva E.Y."/>
        </authorList>
    </citation>
    <scope>NUCLEOTIDE SEQUENCE [LARGE SCALE GENOMIC DNA]</scope>
    <source>
        <strain evidence="2 3">LMG 29479</strain>
    </source>
</reference>
<evidence type="ECO:0000313" key="2">
    <source>
        <dbReference type="EMBL" id="MBS7457735.1"/>
    </source>
</evidence>
<proteinExistence type="predicted"/>
<organism evidence="2 3">
    <name type="scientific">Coralloluteibacterium stylophorae</name>
    <dbReference type="NCBI Taxonomy" id="1776034"/>
    <lineage>
        <taxon>Bacteria</taxon>
        <taxon>Pseudomonadati</taxon>
        <taxon>Pseudomonadota</taxon>
        <taxon>Gammaproteobacteria</taxon>
        <taxon>Lysobacterales</taxon>
        <taxon>Lysobacteraceae</taxon>
        <taxon>Coralloluteibacterium</taxon>
    </lineage>
</organism>
<dbReference type="Proteomes" id="UP000675747">
    <property type="component" value="Unassembled WGS sequence"/>
</dbReference>
<name>A0AAP2CD39_9GAMM</name>
<accession>A0AAP2CD39</accession>
<dbReference type="RefSeq" id="WP_213173722.1">
    <property type="nucleotide sequence ID" value="NZ_JAGQFT020000007.1"/>
</dbReference>
<evidence type="ECO:0000256" key="1">
    <source>
        <dbReference type="SAM" id="MobiDB-lite"/>
    </source>
</evidence>
<gene>
    <name evidence="2" type="ORF">KB893_011400</name>
</gene>
<feature type="region of interest" description="Disordered" evidence="1">
    <location>
        <begin position="1"/>
        <end position="34"/>
    </location>
</feature>
<dbReference type="InterPro" id="IPR007922">
    <property type="entry name" value="DciA-like"/>
</dbReference>
<dbReference type="EMBL" id="JAGQFT020000007">
    <property type="protein sequence ID" value="MBS7457735.1"/>
    <property type="molecule type" value="Genomic_DNA"/>
</dbReference>
<sequence>MMKFIMSRQSAHRGVPPPATPAAPRRPLDAAGGTELGPLIARARELDELDRRLRGCLPTPLADHCRLGNVRDDRLVFLVTSATWSTTLRLHADEILSAAQALGLPGRILAVKIVSKQPVDVKQKPCLPLSGFARESLKAAAAGVSDPGLKAQLLKLSEVP</sequence>
<comment type="caution">
    <text evidence="2">The sequence shown here is derived from an EMBL/GenBank/DDBJ whole genome shotgun (WGS) entry which is preliminary data.</text>
</comment>
<evidence type="ECO:0000313" key="3">
    <source>
        <dbReference type="Proteomes" id="UP000675747"/>
    </source>
</evidence>
<dbReference type="AlphaFoldDB" id="A0AAP2CD39"/>
<keyword evidence="3" id="KW-1185">Reference proteome</keyword>